<dbReference type="Proteomes" id="UP000032430">
    <property type="component" value="Plasmid II"/>
</dbReference>
<dbReference type="KEGG" id="lfa:LFA_pA0198"/>
<keyword evidence="1" id="KW-0614">Plasmid</keyword>
<organism evidence="1 2">
    <name type="scientific">Legionella fallonii LLAP-10</name>
    <dbReference type="NCBI Taxonomy" id="1212491"/>
    <lineage>
        <taxon>Bacteria</taxon>
        <taxon>Pseudomonadati</taxon>
        <taxon>Pseudomonadota</taxon>
        <taxon>Gammaproteobacteria</taxon>
        <taxon>Legionellales</taxon>
        <taxon>Legionellaceae</taxon>
        <taxon>Legionella</taxon>
    </lineage>
</organism>
<evidence type="ECO:0000313" key="2">
    <source>
        <dbReference type="Proteomes" id="UP000032430"/>
    </source>
</evidence>
<dbReference type="HOGENOM" id="CLU_138530_0_0_6"/>
<accession>A0A098GCV4</accession>
<sequence>MNFIKGEQHMSEDLFVTAWKKGIKIVGVEFFNIQASSIDAAQKKWQLEPNYTFIQNAMGGYSHGKQVLLAMMYSFFDPEDGQKFLEKTQTPNFVQALSILNQESRQIISELWLYHTGW</sequence>
<dbReference type="EMBL" id="LN614828">
    <property type="protein sequence ID" value="CEG59296.1"/>
    <property type="molecule type" value="Genomic_DNA"/>
</dbReference>
<reference evidence="2" key="1">
    <citation type="submission" date="2014-09" db="EMBL/GenBank/DDBJ databases">
        <authorList>
            <person name="Gomez-Valero L."/>
        </authorList>
    </citation>
    <scope>NUCLEOTIDE SEQUENCE [LARGE SCALE GENOMIC DNA]</scope>
    <source>
        <strain evidence="2">ATCC700992</strain>
        <plasmid evidence="2">LLAP10_pA</plasmid>
    </source>
</reference>
<protein>
    <submittedName>
        <fullName evidence="1">Uncharacterized protein</fullName>
    </submittedName>
</protein>
<geneLocation type="plasmid" evidence="2">
    <name>LLAP10_pA</name>
</geneLocation>
<dbReference type="OrthoDB" id="9009806at2"/>
<name>A0A098GCV4_9GAMM</name>
<gene>
    <name evidence="1" type="ORF">LFA_pA0198</name>
</gene>
<evidence type="ECO:0000313" key="1">
    <source>
        <dbReference type="EMBL" id="CEG59296.1"/>
    </source>
</evidence>
<dbReference type="RefSeq" id="WP_045097876.1">
    <property type="nucleotide sequence ID" value="NZ_LN614828.1"/>
</dbReference>
<proteinExistence type="predicted"/>
<keyword evidence="2" id="KW-1185">Reference proteome</keyword>
<dbReference type="AlphaFoldDB" id="A0A098GCV4"/>